<keyword evidence="1" id="KW-1133">Transmembrane helix</keyword>
<evidence type="ECO:0000313" key="2">
    <source>
        <dbReference type="EMBL" id="KAK4324125.1"/>
    </source>
</evidence>
<feature type="transmembrane region" description="Helical" evidence="1">
    <location>
        <begin position="39"/>
        <end position="62"/>
    </location>
</feature>
<keyword evidence="3" id="KW-1185">Reference proteome</keyword>
<dbReference type="AlphaFoldDB" id="A0AAE1UME6"/>
<proteinExistence type="predicted"/>
<name>A0AAE1UME6_9EUCA</name>
<keyword evidence="1" id="KW-0812">Transmembrane</keyword>
<dbReference type="Proteomes" id="UP001292094">
    <property type="component" value="Unassembled WGS sequence"/>
</dbReference>
<reference evidence="2" key="1">
    <citation type="submission" date="2023-11" db="EMBL/GenBank/DDBJ databases">
        <title>Genome assemblies of two species of porcelain crab, Petrolisthes cinctipes and Petrolisthes manimaculis (Anomura: Porcellanidae).</title>
        <authorList>
            <person name="Angst P."/>
        </authorList>
    </citation>
    <scope>NUCLEOTIDE SEQUENCE</scope>
    <source>
        <strain evidence="2">PB745_02</strain>
        <tissue evidence="2">Gill</tissue>
    </source>
</reference>
<protein>
    <submittedName>
        <fullName evidence="2">Uncharacterized protein</fullName>
    </submittedName>
</protein>
<evidence type="ECO:0000313" key="3">
    <source>
        <dbReference type="Proteomes" id="UP001292094"/>
    </source>
</evidence>
<dbReference type="EMBL" id="JAWZYT010000375">
    <property type="protein sequence ID" value="KAK4324125.1"/>
    <property type="molecule type" value="Genomic_DNA"/>
</dbReference>
<sequence length="103" mass="11408">MTESAKHLMICFSESLCVVVNTTIVRDDDQPWVWQKNPVVLVVLVVVVVGVGEFEVVLVLCVSPSASPQHIHLHPFCPATPSFGVDYPKIYIASFLNYIGHDD</sequence>
<evidence type="ECO:0000256" key="1">
    <source>
        <dbReference type="SAM" id="Phobius"/>
    </source>
</evidence>
<accession>A0AAE1UME6</accession>
<organism evidence="2 3">
    <name type="scientific">Petrolisthes manimaculis</name>
    <dbReference type="NCBI Taxonomy" id="1843537"/>
    <lineage>
        <taxon>Eukaryota</taxon>
        <taxon>Metazoa</taxon>
        <taxon>Ecdysozoa</taxon>
        <taxon>Arthropoda</taxon>
        <taxon>Crustacea</taxon>
        <taxon>Multicrustacea</taxon>
        <taxon>Malacostraca</taxon>
        <taxon>Eumalacostraca</taxon>
        <taxon>Eucarida</taxon>
        <taxon>Decapoda</taxon>
        <taxon>Pleocyemata</taxon>
        <taxon>Anomura</taxon>
        <taxon>Galatheoidea</taxon>
        <taxon>Porcellanidae</taxon>
        <taxon>Petrolisthes</taxon>
    </lineage>
</organism>
<comment type="caution">
    <text evidence="2">The sequence shown here is derived from an EMBL/GenBank/DDBJ whole genome shotgun (WGS) entry which is preliminary data.</text>
</comment>
<gene>
    <name evidence="2" type="ORF">Pmani_005220</name>
</gene>
<keyword evidence="1" id="KW-0472">Membrane</keyword>